<accession>A0ABT3K2W3</accession>
<feature type="domain" description="Phage tail lysozyme" evidence="2">
    <location>
        <begin position="747"/>
        <end position="870"/>
    </location>
</feature>
<sequence>MSVKIPIEADVQQSVREIDQIAAALSRAGQQAQKLSDVDFSHPELKELQADLTRIQKQWEDILRLRQGQTSQRVQQGVAEGAFTGPLDFPAGAARQVPDPAQQRAYIDNVLGRVLEGTRFDPDLTPVPRRTSSGGSGPAETSEEKENDREEGEAENRVRSESGPAPEPTVVNASGAGGAGGAAGGASRGAGGAGGGVDPKLAALSRFRGGPVVGAMLGAAGIGGGLRSITSHVQQSEREQVMNDSLMRRMGDTSTGFAELLHNVRNVSSSLHVLQTEGQSLTEEWVRIANESRSGTALANVEMAGNVARGYGVAPSTMVQGFARASFAGEDPRRFALMLADAVQDGHMNAQADKVQDSLLTWLENANRQGQDRGAEDFSRLMTSMNASGDPMVRGENGENLINTANASISHGGGAGMAGQVMSLMTMIRHGSPSVYDAQYRLSKGMFSRAPDGTMILNDVMEEIQKTYRGRPDVDRFVGGGNYMGMSPAHYEQFERYWRDAQTSQAANGGVDGYLRKIGVDTNKLNMSGLNDIMQTMDSHADLGAIRQRLMARTDLSTADRTALRDTGTSDPEALRAAEVRAFANSGLENTMGRRVADSGADASNVLTNAASTLVGPITQLREEIGKLQGPVQTIAEHLGDGTTGESLTSMAGWLTAGAAGLLGPGIAKKLLTSGFRGVGGAGGAAATGAAEGGAVAAGGALGAGAAISAGIGLGAVIPSVVGGYQNYRDQQRIAAFRNNPELIAKARRYMTYFEQHDHLTHAGASVLVGGLEQESGLDANAVERHRDGSVGPGYGLAQWTDPTRVRAFKDAEGVDLRHSTEEQQLDFMSRELNGDYRKQLTLLQKLSPYADIGEASRTFGKGYEGYGDEGLRGGYADVLNNLPRNLRPADPAMPKEMRAPVAGGQGAAAGGGANNTTHHVTGTLNVQYPDGTRQNVALHPTSHSNGAPLSPMPAGMPAHEASAYGHAGRQGVY</sequence>
<evidence type="ECO:0000313" key="4">
    <source>
        <dbReference type="Proteomes" id="UP001526337"/>
    </source>
</evidence>
<dbReference type="EMBL" id="JANGSQ010000087">
    <property type="protein sequence ID" value="MCW4589743.1"/>
    <property type="molecule type" value="Genomic_DNA"/>
</dbReference>
<feature type="compositionally biased region" description="Gly residues" evidence="1">
    <location>
        <begin position="904"/>
        <end position="914"/>
    </location>
</feature>
<feature type="compositionally biased region" description="Basic and acidic residues" evidence="1">
    <location>
        <begin position="142"/>
        <end position="160"/>
    </location>
</feature>
<evidence type="ECO:0000313" key="3">
    <source>
        <dbReference type="EMBL" id="MCW4589743.1"/>
    </source>
</evidence>
<comment type="caution">
    <text evidence="3">The sequence shown here is derived from an EMBL/GenBank/DDBJ whole genome shotgun (WGS) entry which is preliminary data.</text>
</comment>
<dbReference type="Gene3D" id="1.10.530.10">
    <property type="match status" value="1"/>
</dbReference>
<proteinExistence type="predicted"/>
<keyword evidence="4" id="KW-1185">Reference proteome</keyword>
<evidence type="ECO:0000259" key="2">
    <source>
        <dbReference type="Pfam" id="PF18013"/>
    </source>
</evidence>
<gene>
    <name evidence="3" type="ORF">NO263_04015</name>
</gene>
<feature type="region of interest" description="Disordered" evidence="1">
    <location>
        <begin position="118"/>
        <end position="194"/>
    </location>
</feature>
<dbReference type="Proteomes" id="UP001526337">
    <property type="component" value="Unassembled WGS sequence"/>
</dbReference>
<protein>
    <submittedName>
        <fullName evidence="3">Phage tail tip lysozyme</fullName>
    </submittedName>
</protein>
<dbReference type="RefSeq" id="WP_171790779.1">
    <property type="nucleotide sequence ID" value="NZ_JABJWD010000054.1"/>
</dbReference>
<organism evidence="3 4">
    <name type="scientific">Gluconacetobacter entanii</name>
    <dbReference type="NCBI Taxonomy" id="108528"/>
    <lineage>
        <taxon>Bacteria</taxon>
        <taxon>Pseudomonadati</taxon>
        <taxon>Pseudomonadota</taxon>
        <taxon>Alphaproteobacteria</taxon>
        <taxon>Acetobacterales</taxon>
        <taxon>Acetobacteraceae</taxon>
        <taxon>Gluconacetobacter</taxon>
    </lineage>
</organism>
<reference evidence="3 4" key="1">
    <citation type="submission" date="2022-07" db="EMBL/GenBank/DDBJ databases">
        <title>Genome stability of Gluconacetobacter entanii AV429.</title>
        <authorList>
            <person name="Trcek J."/>
            <person name="Cepec E."/>
        </authorList>
    </citation>
    <scope>NUCLEOTIDE SEQUENCE [LARGE SCALE GENOMIC DNA]</scope>
    <source>
        <strain evidence="3 4">AV429_2022</strain>
    </source>
</reference>
<evidence type="ECO:0000256" key="1">
    <source>
        <dbReference type="SAM" id="MobiDB-lite"/>
    </source>
</evidence>
<feature type="compositionally biased region" description="Gly residues" evidence="1">
    <location>
        <begin position="175"/>
        <end position="194"/>
    </location>
</feature>
<dbReference type="Pfam" id="PF18013">
    <property type="entry name" value="Phage_lysozyme2"/>
    <property type="match status" value="1"/>
</dbReference>
<feature type="region of interest" description="Disordered" evidence="1">
    <location>
        <begin position="899"/>
        <end position="961"/>
    </location>
</feature>
<dbReference type="InterPro" id="IPR041219">
    <property type="entry name" value="Phage_lysozyme2"/>
</dbReference>
<name>A0ABT3K2W3_9PROT</name>
<feature type="compositionally biased region" description="Polar residues" evidence="1">
    <location>
        <begin position="915"/>
        <end position="927"/>
    </location>
</feature>